<dbReference type="GO" id="GO:0003677">
    <property type="term" value="F:DNA binding"/>
    <property type="evidence" value="ECO:0007669"/>
    <property type="project" value="InterPro"/>
</dbReference>
<dbReference type="Pfam" id="PF01272">
    <property type="entry name" value="GreA_GreB"/>
    <property type="match status" value="1"/>
</dbReference>
<dbReference type="GO" id="GO:0006354">
    <property type="term" value="P:DNA-templated transcription elongation"/>
    <property type="evidence" value="ECO:0007669"/>
    <property type="project" value="TreeGrafter"/>
</dbReference>
<sequence length="158" mass="17144">MSRAFVKEDGGSDTLPERPVSPNRNLVTRRGLALIEREAARYREALASAGAKGDRDGAAQASRELRYWSARRANAEPVDPPQQGEVVTFGMAVTLEAEDGKRRTFRIVGEDEADPKQGRIGWVSPVARALMGKWVGDEIALPTGTMEIVAVDAVPEAE</sequence>
<dbReference type="Gene3D" id="3.10.50.30">
    <property type="entry name" value="Transcription elongation factor, GreA/GreB, C-terminal domain"/>
    <property type="match status" value="1"/>
</dbReference>
<dbReference type="InterPro" id="IPR036953">
    <property type="entry name" value="GreA/GreB_C_sf"/>
</dbReference>
<evidence type="ECO:0000256" key="1">
    <source>
        <dbReference type="SAM" id="MobiDB-lite"/>
    </source>
</evidence>
<gene>
    <name evidence="3" type="ORF">DI549_13895</name>
</gene>
<feature type="compositionally biased region" description="Basic and acidic residues" evidence="1">
    <location>
        <begin position="1"/>
        <end position="10"/>
    </location>
</feature>
<dbReference type="PANTHER" id="PTHR30437">
    <property type="entry name" value="TRANSCRIPTION ELONGATION FACTOR GREA"/>
    <property type="match status" value="1"/>
</dbReference>
<evidence type="ECO:0000313" key="4">
    <source>
        <dbReference type="Proteomes" id="UP000248887"/>
    </source>
</evidence>
<comment type="caution">
    <text evidence="3">The sequence shown here is derived from an EMBL/GenBank/DDBJ whole genome shotgun (WGS) entry which is preliminary data.</text>
</comment>
<feature type="domain" description="Transcription elongation factor GreA/GreB C-terminal" evidence="2">
    <location>
        <begin position="83"/>
        <end position="149"/>
    </location>
</feature>
<keyword evidence="3" id="KW-0648">Protein biosynthesis</keyword>
<organism evidence="3 4">
    <name type="scientific">Ancylobacter novellus</name>
    <name type="common">Thiobacillus novellus</name>
    <dbReference type="NCBI Taxonomy" id="921"/>
    <lineage>
        <taxon>Bacteria</taxon>
        <taxon>Pseudomonadati</taxon>
        <taxon>Pseudomonadota</taxon>
        <taxon>Alphaproteobacteria</taxon>
        <taxon>Hyphomicrobiales</taxon>
        <taxon>Xanthobacteraceae</taxon>
        <taxon>Ancylobacter</taxon>
    </lineage>
</organism>
<feature type="region of interest" description="Disordered" evidence="1">
    <location>
        <begin position="1"/>
        <end position="26"/>
    </location>
</feature>
<dbReference type="InterPro" id="IPR023459">
    <property type="entry name" value="Tscrpt_elong_fac_GreA/B_fam"/>
</dbReference>
<dbReference type="NCBIfam" id="NF004973">
    <property type="entry name" value="PRK06342.1"/>
    <property type="match status" value="1"/>
</dbReference>
<dbReference type="InterPro" id="IPR001437">
    <property type="entry name" value="Tscrpt_elong_fac_GreA/B_C"/>
</dbReference>
<dbReference type="SUPFAM" id="SSF54534">
    <property type="entry name" value="FKBP-like"/>
    <property type="match status" value="1"/>
</dbReference>
<protein>
    <submittedName>
        <fullName evidence="3">Transcription elongation factor GreA</fullName>
    </submittedName>
</protein>
<accession>A0A2W5QW66</accession>
<dbReference type="GO" id="GO:0032784">
    <property type="term" value="P:regulation of DNA-templated transcription elongation"/>
    <property type="evidence" value="ECO:0007669"/>
    <property type="project" value="InterPro"/>
</dbReference>
<dbReference type="EMBL" id="QFQD01000044">
    <property type="protein sequence ID" value="PZQ81518.1"/>
    <property type="molecule type" value="Genomic_DNA"/>
</dbReference>
<evidence type="ECO:0000259" key="2">
    <source>
        <dbReference type="Pfam" id="PF01272"/>
    </source>
</evidence>
<proteinExistence type="predicted"/>
<dbReference type="Proteomes" id="UP000248887">
    <property type="component" value="Unassembled WGS sequence"/>
</dbReference>
<name>A0A2W5QW66_ANCNO</name>
<keyword evidence="3" id="KW-0251">Elongation factor</keyword>
<dbReference type="GO" id="GO:0070063">
    <property type="term" value="F:RNA polymerase binding"/>
    <property type="evidence" value="ECO:0007669"/>
    <property type="project" value="InterPro"/>
</dbReference>
<dbReference type="GO" id="GO:0003746">
    <property type="term" value="F:translation elongation factor activity"/>
    <property type="evidence" value="ECO:0007669"/>
    <property type="project" value="UniProtKB-KW"/>
</dbReference>
<dbReference type="AlphaFoldDB" id="A0A2W5QW66"/>
<reference evidence="3 4" key="1">
    <citation type="submission" date="2017-08" db="EMBL/GenBank/DDBJ databases">
        <title>Infants hospitalized years apart are colonized by the same room-sourced microbial strains.</title>
        <authorList>
            <person name="Brooks B."/>
            <person name="Olm M.R."/>
            <person name="Firek B.A."/>
            <person name="Baker R."/>
            <person name="Thomas B.C."/>
            <person name="Morowitz M.J."/>
            <person name="Banfield J.F."/>
        </authorList>
    </citation>
    <scope>NUCLEOTIDE SEQUENCE [LARGE SCALE GENOMIC DNA]</scope>
    <source>
        <strain evidence="3">S2_005_001_R2_27</strain>
    </source>
</reference>
<evidence type="ECO:0000313" key="3">
    <source>
        <dbReference type="EMBL" id="PZQ81518.1"/>
    </source>
</evidence>
<dbReference type="PANTHER" id="PTHR30437:SF6">
    <property type="entry name" value="TRANSCRIPTION ELONGATION FACTOR GREB"/>
    <property type="match status" value="1"/>
</dbReference>